<dbReference type="GO" id="GO:0032259">
    <property type="term" value="P:methylation"/>
    <property type="evidence" value="ECO:0007669"/>
    <property type="project" value="UniProtKB-KW"/>
</dbReference>
<keyword evidence="7" id="KW-1185">Reference proteome</keyword>
<evidence type="ECO:0000256" key="3">
    <source>
        <dbReference type="ARBA" id="ARBA00022679"/>
    </source>
</evidence>
<dbReference type="PANTHER" id="PTHR13370:SF3">
    <property type="entry name" value="TRNA (GUANINE(10)-N2)-METHYLTRANSFERASE HOMOLOG"/>
    <property type="match status" value="1"/>
</dbReference>
<dbReference type="AlphaFoldDB" id="M0K327"/>
<dbReference type="PROSITE" id="PS00092">
    <property type="entry name" value="N6_MTASE"/>
    <property type="match status" value="1"/>
</dbReference>
<dbReference type="GO" id="GO:0009307">
    <property type="term" value="P:DNA restriction-modification system"/>
    <property type="evidence" value="ECO:0007669"/>
    <property type="project" value="UniProtKB-KW"/>
</dbReference>
<reference evidence="6 7" key="1">
    <citation type="journal article" date="2014" name="PLoS Genet.">
        <title>Phylogenetically driven sequencing of extremely halophilic archaea reveals strategies for static and dynamic osmo-response.</title>
        <authorList>
            <person name="Becker E.A."/>
            <person name="Seitzer P.M."/>
            <person name="Tritt A."/>
            <person name="Larsen D."/>
            <person name="Krusor M."/>
            <person name="Yao A.I."/>
            <person name="Wu D."/>
            <person name="Madern D."/>
            <person name="Eisen J.A."/>
            <person name="Darling A.E."/>
            <person name="Facciotti M.T."/>
        </authorList>
    </citation>
    <scope>NUCLEOTIDE SEQUENCE [LARGE SCALE GENOMIC DNA]</scope>
    <source>
        <strain evidence="6 7">ATCC 33800</strain>
    </source>
</reference>
<name>M0K327_9EURY</name>
<feature type="domain" description="DNA methylase N-4/N-6" evidence="5">
    <location>
        <begin position="22"/>
        <end position="220"/>
    </location>
</feature>
<evidence type="ECO:0000259" key="5">
    <source>
        <dbReference type="Pfam" id="PF01555"/>
    </source>
</evidence>
<comment type="catalytic activity">
    <reaction evidence="4">
        <text>a 2'-deoxycytidine in DNA + S-adenosyl-L-methionine = an N(4)-methyl-2'-deoxycytidine in DNA + S-adenosyl-L-homocysteine + H(+)</text>
        <dbReference type="Rhea" id="RHEA:16857"/>
        <dbReference type="Rhea" id="RHEA-COMP:11369"/>
        <dbReference type="Rhea" id="RHEA-COMP:13674"/>
        <dbReference type="ChEBI" id="CHEBI:15378"/>
        <dbReference type="ChEBI" id="CHEBI:57856"/>
        <dbReference type="ChEBI" id="CHEBI:59789"/>
        <dbReference type="ChEBI" id="CHEBI:85452"/>
        <dbReference type="ChEBI" id="CHEBI:137933"/>
        <dbReference type="EC" id="2.1.1.113"/>
    </reaction>
</comment>
<dbReference type="GO" id="GO:0008170">
    <property type="term" value="F:N-methyltransferase activity"/>
    <property type="evidence" value="ECO:0007669"/>
    <property type="project" value="InterPro"/>
</dbReference>
<keyword evidence="2 4" id="KW-0489">Methyltransferase</keyword>
<dbReference type="GO" id="GO:0009007">
    <property type="term" value="F:site-specific DNA-methyltransferase (adenine-specific) activity"/>
    <property type="evidence" value="ECO:0007669"/>
    <property type="project" value="TreeGrafter"/>
</dbReference>
<dbReference type="InterPro" id="IPR002052">
    <property type="entry name" value="DNA_methylase_N6_adenine_CS"/>
</dbReference>
<gene>
    <name evidence="6" type="ORF">C436_05440</name>
</gene>
<dbReference type="PANTHER" id="PTHR13370">
    <property type="entry name" value="RNA METHYLASE-RELATED"/>
    <property type="match status" value="1"/>
</dbReference>
<proteinExistence type="inferred from homology"/>
<dbReference type="Proteomes" id="UP000011659">
    <property type="component" value="Unassembled WGS sequence"/>
</dbReference>
<dbReference type="Pfam" id="PF01555">
    <property type="entry name" value="N6_N4_Mtase"/>
    <property type="match status" value="1"/>
</dbReference>
<accession>M0K327</accession>
<dbReference type="EC" id="2.1.1.113" evidence="4"/>
<keyword evidence="4" id="KW-0680">Restriction system</keyword>
<dbReference type="GO" id="GO:0015667">
    <property type="term" value="F:site-specific DNA-methyltransferase (cytosine-N4-specific) activity"/>
    <property type="evidence" value="ECO:0007669"/>
    <property type="project" value="UniProtKB-EC"/>
</dbReference>
<dbReference type="InterPro" id="IPR002941">
    <property type="entry name" value="DNA_methylase_N4/N6"/>
</dbReference>
<organism evidence="6 7">
    <name type="scientific">Haloarcula marismortui ATCC 33800</name>
    <dbReference type="NCBI Taxonomy" id="662476"/>
    <lineage>
        <taxon>Archaea</taxon>
        <taxon>Methanobacteriati</taxon>
        <taxon>Methanobacteriota</taxon>
        <taxon>Stenosarchaea group</taxon>
        <taxon>Halobacteria</taxon>
        <taxon>Halobacteriales</taxon>
        <taxon>Haloarculaceae</taxon>
        <taxon>Haloarcula</taxon>
    </lineage>
</organism>
<keyword evidence="3 6" id="KW-0808">Transferase</keyword>
<sequence>MLDCIVHGDALNILEKLPDNSVDMVLTDPPYNISSEFKIEFDGRKDISHDFGDWDYGQVKPGDWIPQAVDVLTDTGVFISMYDDIHMGRILNELRRKQMEIRQKIYWHKTNPVPQFYGVKWQRAVEEIAVATVNQGDGHHFQEDRGQRHNVIQKPICRGKERLDHPTQKPKELFRPIIKWWTHPGDTILDPFTGTGTIPKVAQELGRHYIGIEQDAQYTKVGRNRLKQRSL</sequence>
<dbReference type="InterPro" id="IPR029063">
    <property type="entry name" value="SAM-dependent_MTases_sf"/>
</dbReference>
<keyword evidence="4" id="KW-0949">S-adenosyl-L-methionine</keyword>
<evidence type="ECO:0000256" key="2">
    <source>
        <dbReference type="ARBA" id="ARBA00022603"/>
    </source>
</evidence>
<protein>
    <recommendedName>
        <fullName evidence="4">Type II methyltransferase</fullName>
        <ecNumber evidence="4">2.1.1.113</ecNumber>
    </recommendedName>
    <alternativeName>
        <fullName evidence="4">N-4 cytosine-specific methyltransferase</fullName>
    </alternativeName>
</protein>
<dbReference type="GO" id="GO:0003677">
    <property type="term" value="F:DNA binding"/>
    <property type="evidence" value="ECO:0007669"/>
    <property type="project" value="InterPro"/>
</dbReference>
<dbReference type="EMBL" id="AOLR01000008">
    <property type="protein sequence ID" value="EMA15198.1"/>
    <property type="molecule type" value="Genomic_DNA"/>
</dbReference>
<dbReference type="Gene3D" id="3.40.50.150">
    <property type="entry name" value="Vaccinia Virus protein VP39"/>
    <property type="match status" value="1"/>
</dbReference>
<evidence type="ECO:0000256" key="1">
    <source>
        <dbReference type="ARBA" id="ARBA00006594"/>
    </source>
</evidence>
<comment type="caution">
    <text evidence="6">The sequence shown here is derived from an EMBL/GenBank/DDBJ whole genome shotgun (WGS) entry which is preliminary data.</text>
</comment>
<dbReference type="SUPFAM" id="SSF53335">
    <property type="entry name" value="S-adenosyl-L-methionine-dependent methyltransferases"/>
    <property type="match status" value="1"/>
</dbReference>
<evidence type="ECO:0000313" key="7">
    <source>
        <dbReference type="Proteomes" id="UP000011659"/>
    </source>
</evidence>
<comment type="similarity">
    <text evidence="1 4">Belongs to the N(4)/N(6)-methyltransferase family.</text>
</comment>
<dbReference type="InterPro" id="IPR001091">
    <property type="entry name" value="RM_Methyltransferase"/>
</dbReference>
<dbReference type="GO" id="GO:0005737">
    <property type="term" value="C:cytoplasm"/>
    <property type="evidence" value="ECO:0007669"/>
    <property type="project" value="TreeGrafter"/>
</dbReference>
<dbReference type="PRINTS" id="PR00508">
    <property type="entry name" value="S21N4MTFRASE"/>
</dbReference>
<evidence type="ECO:0000313" key="6">
    <source>
        <dbReference type="EMBL" id="EMA15198.1"/>
    </source>
</evidence>
<evidence type="ECO:0000256" key="4">
    <source>
        <dbReference type="RuleBase" id="RU362026"/>
    </source>
</evidence>